<gene>
    <name evidence="3" type="primary">Dgri\GH10093</name>
    <name evidence="3" type="ORF">Dgri_GH10093</name>
</gene>
<feature type="domain" description="Chitin-binding type-2" evidence="2">
    <location>
        <begin position="30"/>
        <end position="87"/>
    </location>
</feature>
<name>B4JCZ3_DROGR</name>
<dbReference type="OrthoDB" id="6020543at2759"/>
<dbReference type="GO" id="GO:0005576">
    <property type="term" value="C:extracellular region"/>
    <property type="evidence" value="ECO:0007669"/>
    <property type="project" value="InterPro"/>
</dbReference>
<dbReference type="Proteomes" id="UP000001070">
    <property type="component" value="Unassembled WGS sequence"/>
</dbReference>
<dbReference type="Pfam" id="PF01607">
    <property type="entry name" value="CBM_14"/>
    <property type="match status" value="1"/>
</dbReference>
<dbReference type="SUPFAM" id="SSF57625">
    <property type="entry name" value="Invertebrate chitin-binding proteins"/>
    <property type="match status" value="3"/>
</dbReference>
<feature type="chain" id="PRO_5002811865" evidence="1">
    <location>
        <begin position="21"/>
        <end position="366"/>
    </location>
</feature>
<dbReference type="HOGENOM" id="CLU_045312_0_0_1"/>
<protein>
    <submittedName>
        <fullName evidence="3">GH10093</fullName>
    </submittedName>
</protein>
<dbReference type="GO" id="GO:0008061">
    <property type="term" value="F:chitin binding"/>
    <property type="evidence" value="ECO:0007669"/>
    <property type="project" value="InterPro"/>
</dbReference>
<organism evidence="4">
    <name type="scientific">Drosophila grimshawi</name>
    <name type="common">Hawaiian fruit fly</name>
    <name type="synonym">Idiomyia grimshawi</name>
    <dbReference type="NCBI Taxonomy" id="7222"/>
    <lineage>
        <taxon>Eukaryota</taxon>
        <taxon>Metazoa</taxon>
        <taxon>Ecdysozoa</taxon>
        <taxon>Arthropoda</taxon>
        <taxon>Hexapoda</taxon>
        <taxon>Insecta</taxon>
        <taxon>Pterygota</taxon>
        <taxon>Neoptera</taxon>
        <taxon>Endopterygota</taxon>
        <taxon>Diptera</taxon>
        <taxon>Brachycera</taxon>
        <taxon>Muscomorpha</taxon>
        <taxon>Ephydroidea</taxon>
        <taxon>Drosophilidae</taxon>
        <taxon>Drosophila</taxon>
        <taxon>Hawaiian Drosophila</taxon>
    </lineage>
</organism>
<feature type="domain" description="Chitin-binding type-2" evidence="2">
    <location>
        <begin position="153"/>
        <end position="210"/>
    </location>
</feature>
<evidence type="ECO:0000313" key="3">
    <source>
        <dbReference type="EMBL" id="EDW04237.1"/>
    </source>
</evidence>
<dbReference type="InterPro" id="IPR002557">
    <property type="entry name" value="Chitin-bd_dom"/>
</dbReference>
<accession>B4JCZ3</accession>
<feature type="signal peptide" evidence="1">
    <location>
        <begin position="1"/>
        <end position="20"/>
    </location>
</feature>
<feature type="domain" description="Chitin-binding type-2" evidence="2">
    <location>
        <begin position="217"/>
        <end position="276"/>
    </location>
</feature>
<evidence type="ECO:0000256" key="1">
    <source>
        <dbReference type="SAM" id="SignalP"/>
    </source>
</evidence>
<dbReference type="PhylomeDB" id="B4JCZ3"/>
<dbReference type="InterPro" id="IPR036508">
    <property type="entry name" value="Chitin-bd_dom_sf"/>
</dbReference>
<dbReference type="EMBL" id="CH916368">
    <property type="protein sequence ID" value="EDW04237.1"/>
    <property type="molecule type" value="Genomic_DNA"/>
</dbReference>
<dbReference type="InParanoid" id="B4JCZ3"/>
<dbReference type="AlphaFoldDB" id="B4JCZ3"/>
<dbReference type="OMA" id="NQWIYCK"/>
<dbReference type="eggNOG" id="ENOG502S3GF">
    <property type="taxonomic scope" value="Eukaryota"/>
</dbReference>
<dbReference type="FunCoup" id="B4JCZ3">
    <property type="interactions" value="8"/>
</dbReference>
<keyword evidence="4" id="KW-1185">Reference proteome</keyword>
<dbReference type="STRING" id="7222.B4JCZ3"/>
<evidence type="ECO:0000313" key="4">
    <source>
        <dbReference type="Proteomes" id="UP000001070"/>
    </source>
</evidence>
<dbReference type="SMART" id="SM00494">
    <property type="entry name" value="ChtBD2"/>
    <property type="match status" value="4"/>
</dbReference>
<proteinExistence type="predicted"/>
<dbReference type="PROSITE" id="PS50940">
    <property type="entry name" value="CHIT_BIND_II"/>
    <property type="match status" value="3"/>
</dbReference>
<keyword evidence="1" id="KW-0732">Signal</keyword>
<evidence type="ECO:0000259" key="2">
    <source>
        <dbReference type="PROSITE" id="PS50940"/>
    </source>
</evidence>
<sequence>MSGIYLLASILCLAIGGSVGQIIEGNFNVTAACTTVKTGTTIGSILSCDYYYVCTQNGPVQTNCPTGYSYDYKAASCSPSSSVSCYYGMANPCQGKVGDNWVPVIGTCRQWVYCKNDVASGSGTCVNSIFNPDTESCVYGTCTESLTSGPNIENLCQVLKPTSYFGSTSNCAIYYYCYPDGSMGQGVCPNGAFVVQQGACGYDTNGNCDRITDSPVPNTCDSSGETTGNNVTCGDYYYCDGSQYVSKSCSIGQYYDTLTSQCTSRQSATPAEGCNRCQYANAPFVNAVDTEYCNEYYYCNNGVQGTGKQWSLLRSCRTNNNTITINYGRFKNNNTSTKINTSTNFNSSTNNNTKTSMIPMNTITSW</sequence>
<reference evidence="3 4" key="1">
    <citation type="journal article" date="2007" name="Nature">
        <title>Evolution of genes and genomes on the Drosophila phylogeny.</title>
        <authorList>
            <consortium name="Drosophila 12 Genomes Consortium"/>
            <person name="Clark A.G."/>
            <person name="Eisen M.B."/>
            <person name="Smith D.R."/>
            <person name="Bergman C.M."/>
            <person name="Oliver B."/>
            <person name="Markow T.A."/>
            <person name="Kaufman T.C."/>
            <person name="Kellis M."/>
            <person name="Gelbart W."/>
            <person name="Iyer V.N."/>
            <person name="Pollard D.A."/>
            <person name="Sackton T.B."/>
            <person name="Larracuente A.M."/>
            <person name="Singh N.D."/>
            <person name="Abad J.P."/>
            <person name="Abt D.N."/>
            <person name="Adryan B."/>
            <person name="Aguade M."/>
            <person name="Akashi H."/>
            <person name="Anderson W.W."/>
            <person name="Aquadro C.F."/>
            <person name="Ardell D.H."/>
            <person name="Arguello R."/>
            <person name="Artieri C.G."/>
            <person name="Barbash D.A."/>
            <person name="Barker D."/>
            <person name="Barsanti P."/>
            <person name="Batterham P."/>
            <person name="Batzoglou S."/>
            <person name="Begun D."/>
            <person name="Bhutkar A."/>
            <person name="Blanco E."/>
            <person name="Bosak S.A."/>
            <person name="Bradley R.K."/>
            <person name="Brand A.D."/>
            <person name="Brent M.R."/>
            <person name="Brooks A.N."/>
            <person name="Brown R.H."/>
            <person name="Butlin R.K."/>
            <person name="Caggese C."/>
            <person name="Calvi B.R."/>
            <person name="Bernardo de Carvalho A."/>
            <person name="Caspi A."/>
            <person name="Castrezana S."/>
            <person name="Celniker S.E."/>
            <person name="Chang J.L."/>
            <person name="Chapple C."/>
            <person name="Chatterji S."/>
            <person name="Chinwalla A."/>
            <person name="Civetta A."/>
            <person name="Clifton S.W."/>
            <person name="Comeron J.M."/>
            <person name="Costello J.C."/>
            <person name="Coyne J.A."/>
            <person name="Daub J."/>
            <person name="David R.G."/>
            <person name="Delcher A.L."/>
            <person name="Delehaunty K."/>
            <person name="Do C.B."/>
            <person name="Ebling H."/>
            <person name="Edwards K."/>
            <person name="Eickbush T."/>
            <person name="Evans J.D."/>
            <person name="Filipski A."/>
            <person name="Findeiss S."/>
            <person name="Freyhult E."/>
            <person name="Fulton L."/>
            <person name="Fulton R."/>
            <person name="Garcia A.C."/>
            <person name="Gardiner A."/>
            <person name="Garfield D.A."/>
            <person name="Garvin B.E."/>
            <person name="Gibson G."/>
            <person name="Gilbert D."/>
            <person name="Gnerre S."/>
            <person name="Godfrey J."/>
            <person name="Good R."/>
            <person name="Gotea V."/>
            <person name="Gravely B."/>
            <person name="Greenberg A.J."/>
            <person name="Griffiths-Jones S."/>
            <person name="Gross S."/>
            <person name="Guigo R."/>
            <person name="Gustafson E.A."/>
            <person name="Haerty W."/>
            <person name="Hahn M.W."/>
            <person name="Halligan D.L."/>
            <person name="Halpern A.L."/>
            <person name="Halter G.M."/>
            <person name="Han M.V."/>
            <person name="Heger A."/>
            <person name="Hillier L."/>
            <person name="Hinrichs A.S."/>
            <person name="Holmes I."/>
            <person name="Hoskins R.A."/>
            <person name="Hubisz M.J."/>
            <person name="Hultmark D."/>
            <person name="Huntley M.A."/>
            <person name="Jaffe D.B."/>
            <person name="Jagadeeshan S."/>
            <person name="Jeck W.R."/>
            <person name="Johnson J."/>
            <person name="Jones C.D."/>
            <person name="Jordan W.C."/>
            <person name="Karpen G.H."/>
            <person name="Kataoka E."/>
            <person name="Keightley P.D."/>
            <person name="Kheradpour P."/>
            <person name="Kirkness E.F."/>
            <person name="Koerich L.B."/>
            <person name="Kristiansen K."/>
            <person name="Kudrna D."/>
            <person name="Kulathinal R.J."/>
            <person name="Kumar S."/>
            <person name="Kwok R."/>
            <person name="Lander E."/>
            <person name="Langley C.H."/>
            <person name="Lapoint R."/>
            <person name="Lazzaro B.P."/>
            <person name="Lee S.J."/>
            <person name="Levesque L."/>
            <person name="Li R."/>
            <person name="Lin C.F."/>
            <person name="Lin M.F."/>
            <person name="Lindblad-Toh K."/>
            <person name="Llopart A."/>
            <person name="Long M."/>
            <person name="Low L."/>
            <person name="Lozovsky E."/>
            <person name="Lu J."/>
            <person name="Luo M."/>
            <person name="Machado C.A."/>
            <person name="Makalowski W."/>
            <person name="Marzo M."/>
            <person name="Matsuda M."/>
            <person name="Matzkin L."/>
            <person name="McAllister B."/>
            <person name="McBride C.S."/>
            <person name="McKernan B."/>
            <person name="McKernan K."/>
            <person name="Mendez-Lago M."/>
            <person name="Minx P."/>
            <person name="Mollenhauer M.U."/>
            <person name="Montooth K."/>
            <person name="Mount S.M."/>
            <person name="Mu X."/>
            <person name="Myers E."/>
            <person name="Negre B."/>
            <person name="Newfeld S."/>
            <person name="Nielsen R."/>
            <person name="Noor M.A."/>
            <person name="O'Grady P."/>
            <person name="Pachter L."/>
            <person name="Papaceit M."/>
            <person name="Parisi M.J."/>
            <person name="Parisi M."/>
            <person name="Parts L."/>
            <person name="Pedersen J.S."/>
            <person name="Pesole G."/>
            <person name="Phillippy A.M."/>
            <person name="Ponting C.P."/>
            <person name="Pop M."/>
            <person name="Porcelli D."/>
            <person name="Powell J.R."/>
            <person name="Prohaska S."/>
            <person name="Pruitt K."/>
            <person name="Puig M."/>
            <person name="Quesneville H."/>
            <person name="Ram K.R."/>
            <person name="Rand D."/>
            <person name="Rasmussen M.D."/>
            <person name="Reed L.K."/>
            <person name="Reenan R."/>
            <person name="Reily A."/>
            <person name="Remington K.A."/>
            <person name="Rieger T.T."/>
            <person name="Ritchie M.G."/>
            <person name="Robin C."/>
            <person name="Rogers Y.H."/>
            <person name="Rohde C."/>
            <person name="Rozas J."/>
            <person name="Rubenfield M.J."/>
            <person name="Ruiz A."/>
            <person name="Russo S."/>
            <person name="Salzberg S.L."/>
            <person name="Sanchez-Gracia A."/>
            <person name="Saranga D.J."/>
            <person name="Sato H."/>
            <person name="Schaeffer S.W."/>
            <person name="Schatz M.C."/>
            <person name="Schlenke T."/>
            <person name="Schwartz R."/>
            <person name="Segarra C."/>
            <person name="Singh R.S."/>
            <person name="Sirot L."/>
            <person name="Sirota M."/>
            <person name="Sisneros N.B."/>
            <person name="Smith C.D."/>
            <person name="Smith T.F."/>
            <person name="Spieth J."/>
            <person name="Stage D.E."/>
            <person name="Stark A."/>
            <person name="Stephan W."/>
            <person name="Strausberg R.L."/>
            <person name="Strempel S."/>
            <person name="Sturgill D."/>
            <person name="Sutton G."/>
            <person name="Sutton G.G."/>
            <person name="Tao W."/>
            <person name="Teichmann S."/>
            <person name="Tobari Y.N."/>
            <person name="Tomimura Y."/>
            <person name="Tsolas J.M."/>
            <person name="Valente V.L."/>
            <person name="Venter E."/>
            <person name="Venter J.C."/>
            <person name="Vicario S."/>
            <person name="Vieira F.G."/>
            <person name="Vilella A.J."/>
            <person name="Villasante A."/>
            <person name="Walenz B."/>
            <person name="Wang J."/>
            <person name="Wasserman M."/>
            <person name="Watts T."/>
            <person name="Wilson D."/>
            <person name="Wilson R.K."/>
            <person name="Wing R.A."/>
            <person name="Wolfner M.F."/>
            <person name="Wong A."/>
            <person name="Wong G.K."/>
            <person name="Wu C.I."/>
            <person name="Wu G."/>
            <person name="Yamamoto D."/>
            <person name="Yang H.P."/>
            <person name="Yang S.P."/>
            <person name="Yorke J.A."/>
            <person name="Yoshida K."/>
            <person name="Zdobnov E."/>
            <person name="Zhang P."/>
            <person name="Zhang Y."/>
            <person name="Zimin A.V."/>
            <person name="Baldwin J."/>
            <person name="Abdouelleil A."/>
            <person name="Abdulkadir J."/>
            <person name="Abebe A."/>
            <person name="Abera B."/>
            <person name="Abreu J."/>
            <person name="Acer S.C."/>
            <person name="Aftuck L."/>
            <person name="Alexander A."/>
            <person name="An P."/>
            <person name="Anderson E."/>
            <person name="Anderson S."/>
            <person name="Arachi H."/>
            <person name="Azer M."/>
            <person name="Bachantsang P."/>
            <person name="Barry A."/>
            <person name="Bayul T."/>
            <person name="Berlin A."/>
            <person name="Bessette D."/>
            <person name="Bloom T."/>
            <person name="Blye J."/>
            <person name="Boguslavskiy L."/>
            <person name="Bonnet C."/>
            <person name="Boukhgalter B."/>
            <person name="Bourzgui I."/>
            <person name="Brown A."/>
            <person name="Cahill P."/>
            <person name="Channer S."/>
            <person name="Cheshatsang Y."/>
            <person name="Chuda L."/>
            <person name="Citroen M."/>
            <person name="Collymore A."/>
            <person name="Cooke P."/>
            <person name="Costello M."/>
            <person name="D'Aco K."/>
            <person name="Daza R."/>
            <person name="De Haan G."/>
            <person name="DeGray S."/>
            <person name="DeMaso C."/>
            <person name="Dhargay N."/>
            <person name="Dooley K."/>
            <person name="Dooley E."/>
            <person name="Doricent M."/>
            <person name="Dorje P."/>
            <person name="Dorjee K."/>
            <person name="Dupes A."/>
            <person name="Elong R."/>
            <person name="Falk J."/>
            <person name="Farina A."/>
            <person name="Faro S."/>
            <person name="Ferguson D."/>
            <person name="Fisher S."/>
            <person name="Foley C.D."/>
            <person name="Franke A."/>
            <person name="Friedrich D."/>
            <person name="Gadbois L."/>
            <person name="Gearin G."/>
            <person name="Gearin C.R."/>
            <person name="Giannoukos G."/>
            <person name="Goode T."/>
            <person name="Graham J."/>
            <person name="Grandbois E."/>
            <person name="Grewal S."/>
            <person name="Gyaltsen K."/>
            <person name="Hafez N."/>
            <person name="Hagos B."/>
            <person name="Hall J."/>
            <person name="Henson C."/>
            <person name="Hollinger A."/>
            <person name="Honan T."/>
            <person name="Huard M.D."/>
            <person name="Hughes L."/>
            <person name="Hurhula B."/>
            <person name="Husby M.E."/>
            <person name="Kamat A."/>
            <person name="Kanga B."/>
            <person name="Kashin S."/>
            <person name="Khazanovich D."/>
            <person name="Kisner P."/>
            <person name="Lance K."/>
            <person name="Lara M."/>
            <person name="Lee W."/>
            <person name="Lennon N."/>
            <person name="Letendre F."/>
            <person name="LeVine R."/>
            <person name="Lipovsky A."/>
            <person name="Liu X."/>
            <person name="Liu J."/>
            <person name="Liu S."/>
            <person name="Lokyitsang T."/>
            <person name="Lokyitsang Y."/>
            <person name="Lubonja R."/>
            <person name="Lui A."/>
            <person name="MacDonald P."/>
            <person name="Magnisalis V."/>
            <person name="Maru K."/>
            <person name="Matthews C."/>
            <person name="McCusker W."/>
            <person name="McDonough S."/>
            <person name="Mehta T."/>
            <person name="Meldrim J."/>
            <person name="Meneus L."/>
            <person name="Mihai O."/>
            <person name="Mihalev A."/>
            <person name="Mihova T."/>
            <person name="Mittelman R."/>
            <person name="Mlenga V."/>
            <person name="Montmayeur A."/>
            <person name="Mulrain L."/>
            <person name="Navidi A."/>
            <person name="Naylor J."/>
            <person name="Negash T."/>
            <person name="Nguyen T."/>
            <person name="Nguyen N."/>
            <person name="Nicol R."/>
            <person name="Norbu C."/>
            <person name="Norbu N."/>
            <person name="Novod N."/>
            <person name="O'Neill B."/>
            <person name="Osman S."/>
            <person name="Markiewicz E."/>
            <person name="Oyono O.L."/>
            <person name="Patti C."/>
            <person name="Phunkhang P."/>
            <person name="Pierre F."/>
            <person name="Priest M."/>
            <person name="Raghuraman S."/>
            <person name="Rege F."/>
            <person name="Reyes R."/>
            <person name="Rise C."/>
            <person name="Rogov P."/>
            <person name="Ross K."/>
            <person name="Ryan E."/>
            <person name="Settipalli S."/>
            <person name="Shea T."/>
            <person name="Sherpa N."/>
            <person name="Shi L."/>
            <person name="Shih D."/>
            <person name="Sparrow T."/>
            <person name="Spaulding J."/>
            <person name="Stalker J."/>
            <person name="Stange-Thomann N."/>
            <person name="Stavropoulos S."/>
            <person name="Stone C."/>
            <person name="Strader C."/>
            <person name="Tesfaye S."/>
            <person name="Thomson T."/>
            <person name="Thoulutsang Y."/>
            <person name="Thoulutsang D."/>
            <person name="Topham K."/>
            <person name="Topping I."/>
            <person name="Tsamla T."/>
            <person name="Vassiliev H."/>
            <person name="Vo A."/>
            <person name="Wangchuk T."/>
            <person name="Wangdi T."/>
            <person name="Weiand M."/>
            <person name="Wilkinson J."/>
            <person name="Wilson A."/>
            <person name="Yadav S."/>
            <person name="Young G."/>
            <person name="Yu Q."/>
            <person name="Zembek L."/>
            <person name="Zhong D."/>
            <person name="Zimmer A."/>
            <person name="Zwirko Z."/>
            <person name="Jaffe D.B."/>
            <person name="Alvarez P."/>
            <person name="Brockman W."/>
            <person name="Butler J."/>
            <person name="Chin C."/>
            <person name="Gnerre S."/>
            <person name="Grabherr M."/>
            <person name="Kleber M."/>
            <person name="Mauceli E."/>
            <person name="MacCallum I."/>
        </authorList>
    </citation>
    <scope>NUCLEOTIDE SEQUENCE [LARGE SCALE GENOMIC DNA]</scope>
    <source>
        <strain evidence="4">Tucson 15287-2541.00</strain>
    </source>
</reference>